<dbReference type="SUPFAM" id="SSF50985">
    <property type="entry name" value="RCC1/BLIP-II"/>
    <property type="match status" value="2"/>
</dbReference>
<keyword evidence="2" id="KW-0677">Repeat</keyword>
<feature type="domain" description="Fibronectin type-III" evidence="4">
    <location>
        <begin position="387"/>
        <end position="475"/>
    </location>
</feature>
<evidence type="ECO:0000259" key="4">
    <source>
        <dbReference type="PROSITE" id="PS50853"/>
    </source>
</evidence>
<organism evidence="5 6">
    <name type="scientific">Paenibacillus harenae</name>
    <dbReference type="NCBI Taxonomy" id="306543"/>
    <lineage>
        <taxon>Bacteria</taxon>
        <taxon>Bacillati</taxon>
        <taxon>Bacillota</taxon>
        <taxon>Bacilli</taxon>
        <taxon>Bacillales</taxon>
        <taxon>Paenibacillaceae</taxon>
        <taxon>Paenibacillus</taxon>
    </lineage>
</organism>
<evidence type="ECO:0000256" key="2">
    <source>
        <dbReference type="ARBA" id="ARBA00022737"/>
    </source>
</evidence>
<dbReference type="CDD" id="cd00063">
    <property type="entry name" value="FN3"/>
    <property type="match status" value="1"/>
</dbReference>
<dbReference type="Pfam" id="PF25390">
    <property type="entry name" value="WD40_RLD"/>
    <property type="match status" value="1"/>
</dbReference>
<dbReference type="InterPro" id="IPR003961">
    <property type="entry name" value="FN3_dom"/>
</dbReference>
<evidence type="ECO:0000256" key="3">
    <source>
        <dbReference type="SAM" id="SignalP"/>
    </source>
</evidence>
<protein>
    <submittedName>
        <fullName evidence="5">Alpha-tubulin suppressor-like RCC1 family protein</fullName>
    </submittedName>
</protein>
<accession>A0ABT9U5U4</accession>
<dbReference type="InterPro" id="IPR009091">
    <property type="entry name" value="RCC1/BLIP-II"/>
</dbReference>
<dbReference type="PRINTS" id="PR00633">
    <property type="entry name" value="RCCNDNSATION"/>
</dbReference>
<dbReference type="PANTHER" id="PTHR45982:SF1">
    <property type="entry name" value="REGULATOR OF CHROMOSOME CONDENSATION"/>
    <property type="match status" value="1"/>
</dbReference>
<dbReference type="RefSeq" id="WP_307205357.1">
    <property type="nucleotide sequence ID" value="NZ_JAUSSU010000006.1"/>
</dbReference>
<keyword evidence="1" id="KW-0344">Guanine-nucleotide releasing factor</keyword>
<gene>
    <name evidence="5" type="ORF">J2T15_003498</name>
</gene>
<evidence type="ECO:0000313" key="5">
    <source>
        <dbReference type="EMBL" id="MDQ0114055.1"/>
    </source>
</evidence>
<dbReference type="InterPro" id="IPR013783">
    <property type="entry name" value="Ig-like_fold"/>
</dbReference>
<dbReference type="InterPro" id="IPR058923">
    <property type="entry name" value="RCC1-like_dom"/>
</dbReference>
<dbReference type="SMART" id="SM00060">
    <property type="entry name" value="FN3"/>
    <property type="match status" value="1"/>
</dbReference>
<feature type="chain" id="PRO_5046864120" evidence="3">
    <location>
        <begin position="26"/>
        <end position="602"/>
    </location>
</feature>
<evidence type="ECO:0000256" key="1">
    <source>
        <dbReference type="ARBA" id="ARBA00022658"/>
    </source>
</evidence>
<keyword evidence="3" id="KW-0732">Signal</keyword>
<dbReference type="PROSITE" id="PS50853">
    <property type="entry name" value="FN3"/>
    <property type="match status" value="1"/>
</dbReference>
<evidence type="ECO:0000313" key="6">
    <source>
        <dbReference type="Proteomes" id="UP001229346"/>
    </source>
</evidence>
<dbReference type="Pfam" id="PF00041">
    <property type="entry name" value="fn3"/>
    <property type="match status" value="1"/>
</dbReference>
<proteinExistence type="predicted"/>
<keyword evidence="6" id="KW-1185">Reference proteome</keyword>
<dbReference type="SUPFAM" id="SSF49265">
    <property type="entry name" value="Fibronectin type III"/>
    <property type="match status" value="1"/>
</dbReference>
<name>A0ABT9U5U4_PAEHA</name>
<dbReference type="PROSITE" id="PS00626">
    <property type="entry name" value="RCC1_2"/>
    <property type="match status" value="2"/>
</dbReference>
<reference evidence="5 6" key="1">
    <citation type="submission" date="2023-07" db="EMBL/GenBank/DDBJ databases">
        <title>Sorghum-associated microbial communities from plants grown in Nebraska, USA.</title>
        <authorList>
            <person name="Schachtman D."/>
        </authorList>
    </citation>
    <scope>NUCLEOTIDE SEQUENCE [LARGE SCALE GENOMIC DNA]</scope>
    <source>
        <strain evidence="5 6">CC482</strain>
    </source>
</reference>
<sequence length="602" mass="64652">MRRQLILLVCGFLLLTLFLPFQAAAAEAGSAVVVESSDSGVTMVAAGEAHSLALKEDGTVWAWGDGLVLGNGSYFSSTTPVQVKDLEDVVTIAAGDRHSLALKSDGTVWAWGNNEYGVLGEDSYSIRLTPVQVQGLSSIVSIDASGQHNLALKSDGTVWAWGLNNAGQLGNGTTTDHLTYFHTPAQVRDLDSVTAVAAGDGLSLVLKSDGTVWQIQSTPVQVQGLDSVVSIAAGGGHSLAVKSDGALWVWGYNYYGQLGDGSTTDRDTPIQLQGLSSVAAIAADEWHSLALKSDGTVWAWGCIPKGGDCYEYEPDIRTTPFQVQDLSSAVGIAEGFEHSLAVKSDGTVWAWGENRFGQLGDGSTTDSRYTPVKVQGFVEASEVPKWPAGDVLTVTDVTYNSVQLNWQPAIDETGVDKYLVYRYNTLLATLNGDVNSYEVKGLSPKRSYLFSLVAVDADSNHSVKKEVTATTAYEPPVSFQLSDSKTYSYGGSNYEFLLYYGYISSSGQELSGSWSPPEGFHGVVKVSMVSPEREDYDLSLETVGEGNRMPEDTTLLTGGTEYSAAEVPNGYRAEWRVKGHTGNDFSPDKKVFVYVSIKYDNH</sequence>
<dbReference type="PROSITE" id="PS50012">
    <property type="entry name" value="RCC1_3"/>
    <property type="match status" value="6"/>
</dbReference>
<dbReference type="Pfam" id="PF00415">
    <property type="entry name" value="RCC1"/>
    <property type="match status" value="2"/>
</dbReference>
<comment type="caution">
    <text evidence="5">The sequence shown here is derived from an EMBL/GenBank/DDBJ whole genome shotgun (WGS) entry which is preliminary data.</text>
</comment>
<dbReference type="InterPro" id="IPR036116">
    <property type="entry name" value="FN3_sf"/>
</dbReference>
<dbReference type="Gene3D" id="2.130.10.30">
    <property type="entry name" value="Regulator of chromosome condensation 1/beta-lactamase-inhibitor protein II"/>
    <property type="match status" value="2"/>
</dbReference>
<dbReference type="Gene3D" id="2.60.40.10">
    <property type="entry name" value="Immunoglobulins"/>
    <property type="match status" value="1"/>
</dbReference>
<dbReference type="InterPro" id="IPR051553">
    <property type="entry name" value="Ran_GTPase-activating"/>
</dbReference>
<dbReference type="Proteomes" id="UP001229346">
    <property type="component" value="Unassembled WGS sequence"/>
</dbReference>
<dbReference type="EMBL" id="JAUSSU010000006">
    <property type="protein sequence ID" value="MDQ0114055.1"/>
    <property type="molecule type" value="Genomic_DNA"/>
</dbReference>
<feature type="signal peptide" evidence="3">
    <location>
        <begin position="1"/>
        <end position="25"/>
    </location>
</feature>
<dbReference type="InterPro" id="IPR000408">
    <property type="entry name" value="Reg_chr_condens"/>
</dbReference>
<dbReference type="PANTHER" id="PTHR45982">
    <property type="entry name" value="REGULATOR OF CHROMOSOME CONDENSATION"/>
    <property type="match status" value="1"/>
</dbReference>